<reference evidence="2" key="2">
    <citation type="submission" date="2020-11" db="EMBL/GenBank/DDBJ databases">
        <authorList>
            <person name="McCartney M.A."/>
            <person name="Auch B."/>
            <person name="Kono T."/>
            <person name="Mallez S."/>
            <person name="Becker A."/>
            <person name="Gohl D.M."/>
            <person name="Silverstein K.A.T."/>
            <person name="Koren S."/>
            <person name="Bechman K.B."/>
            <person name="Herman A."/>
            <person name="Abrahante J.E."/>
            <person name="Garbe J."/>
        </authorList>
    </citation>
    <scope>NUCLEOTIDE SEQUENCE</scope>
    <source>
        <strain evidence="2">Duluth1</strain>
        <tissue evidence="2">Whole animal</tissue>
    </source>
</reference>
<evidence type="ECO:0000313" key="2">
    <source>
        <dbReference type="EMBL" id="KAH3890002.1"/>
    </source>
</evidence>
<evidence type="ECO:0000313" key="3">
    <source>
        <dbReference type="Proteomes" id="UP000828390"/>
    </source>
</evidence>
<gene>
    <name evidence="2" type="ORF">DPMN_014069</name>
</gene>
<feature type="compositionally biased region" description="Polar residues" evidence="1">
    <location>
        <begin position="1"/>
        <end position="21"/>
    </location>
</feature>
<dbReference type="Proteomes" id="UP000828390">
    <property type="component" value="Unassembled WGS sequence"/>
</dbReference>
<dbReference type="EMBL" id="JAIWYP010000001">
    <property type="protein sequence ID" value="KAH3890002.1"/>
    <property type="molecule type" value="Genomic_DNA"/>
</dbReference>
<reference evidence="2" key="1">
    <citation type="journal article" date="2019" name="bioRxiv">
        <title>The Genome of the Zebra Mussel, Dreissena polymorpha: A Resource for Invasive Species Research.</title>
        <authorList>
            <person name="McCartney M.A."/>
            <person name="Auch B."/>
            <person name="Kono T."/>
            <person name="Mallez S."/>
            <person name="Zhang Y."/>
            <person name="Obille A."/>
            <person name="Becker A."/>
            <person name="Abrahante J.E."/>
            <person name="Garbe J."/>
            <person name="Badalamenti J.P."/>
            <person name="Herman A."/>
            <person name="Mangelson H."/>
            <person name="Liachko I."/>
            <person name="Sullivan S."/>
            <person name="Sone E.D."/>
            <person name="Koren S."/>
            <person name="Silverstein K.A.T."/>
            <person name="Beckman K.B."/>
            <person name="Gohl D.M."/>
        </authorList>
    </citation>
    <scope>NUCLEOTIDE SEQUENCE</scope>
    <source>
        <strain evidence="2">Duluth1</strain>
        <tissue evidence="2">Whole animal</tissue>
    </source>
</reference>
<protein>
    <submittedName>
        <fullName evidence="2">Uncharacterized protein</fullName>
    </submittedName>
</protein>
<comment type="caution">
    <text evidence="2">The sequence shown here is derived from an EMBL/GenBank/DDBJ whole genome shotgun (WGS) entry which is preliminary data.</text>
</comment>
<keyword evidence="3" id="KW-1185">Reference proteome</keyword>
<feature type="region of interest" description="Disordered" evidence="1">
    <location>
        <begin position="1"/>
        <end position="25"/>
    </location>
</feature>
<sequence length="77" mass="8800">MLKLAQTNQPTDQPTNRPTNRPTDRALVGDIKNENKVKDYKSPFRYIRILANLQNKTLRGQSPRVSPTNVLKIKGLQ</sequence>
<name>A0A9D4N5B9_DREPO</name>
<organism evidence="2 3">
    <name type="scientific">Dreissena polymorpha</name>
    <name type="common">Zebra mussel</name>
    <name type="synonym">Mytilus polymorpha</name>
    <dbReference type="NCBI Taxonomy" id="45954"/>
    <lineage>
        <taxon>Eukaryota</taxon>
        <taxon>Metazoa</taxon>
        <taxon>Spiralia</taxon>
        <taxon>Lophotrochozoa</taxon>
        <taxon>Mollusca</taxon>
        <taxon>Bivalvia</taxon>
        <taxon>Autobranchia</taxon>
        <taxon>Heteroconchia</taxon>
        <taxon>Euheterodonta</taxon>
        <taxon>Imparidentia</taxon>
        <taxon>Neoheterodontei</taxon>
        <taxon>Myida</taxon>
        <taxon>Dreissenoidea</taxon>
        <taxon>Dreissenidae</taxon>
        <taxon>Dreissena</taxon>
    </lineage>
</organism>
<dbReference type="AlphaFoldDB" id="A0A9D4N5B9"/>
<accession>A0A9D4N5B9</accession>
<evidence type="ECO:0000256" key="1">
    <source>
        <dbReference type="SAM" id="MobiDB-lite"/>
    </source>
</evidence>
<proteinExistence type="predicted"/>